<keyword evidence="7" id="KW-1185">Reference proteome</keyword>
<keyword evidence="1" id="KW-0805">Transcription regulation</keyword>
<dbReference type="Pfam" id="PF16925">
    <property type="entry name" value="TetR_C_13"/>
    <property type="match status" value="1"/>
</dbReference>
<dbReference type="InterPro" id="IPR001647">
    <property type="entry name" value="HTH_TetR"/>
</dbReference>
<evidence type="ECO:0000256" key="4">
    <source>
        <dbReference type="PROSITE-ProRule" id="PRU00335"/>
    </source>
</evidence>
<feature type="DNA-binding region" description="H-T-H motif" evidence="4">
    <location>
        <begin position="37"/>
        <end position="56"/>
    </location>
</feature>
<dbReference type="Gene3D" id="1.10.10.60">
    <property type="entry name" value="Homeodomain-like"/>
    <property type="match status" value="1"/>
</dbReference>
<accession>A0A6B3SFA9</accession>
<sequence length="198" mass="21132">MTGAISKQKPGRKEISHERILDAAAYALRRGGDAGVSVADIMKEAGLTHGGFYAHFSSREAMVAEAISHAGEQSASSLDRSMARLQAKGASPFRSLVDSYLSTKHMEMPENGCVVAALGSEMVRQPDPVRNALRERVRRLVALVESVLPSGVPPAEAALVTSTMVGALQLARAMGGERGHTFLDTSRQALLERYDSPS</sequence>
<dbReference type="Pfam" id="PF00440">
    <property type="entry name" value="TetR_N"/>
    <property type="match status" value="1"/>
</dbReference>
<keyword evidence="2 4" id="KW-0238">DNA-binding</keyword>
<dbReference type="GO" id="GO:0003677">
    <property type="term" value="F:DNA binding"/>
    <property type="evidence" value="ECO:0007669"/>
    <property type="project" value="UniProtKB-UniRule"/>
</dbReference>
<dbReference type="PROSITE" id="PS50977">
    <property type="entry name" value="HTH_TETR_2"/>
    <property type="match status" value="1"/>
</dbReference>
<keyword evidence="3" id="KW-0804">Transcription</keyword>
<dbReference type="PANTHER" id="PTHR47506:SF7">
    <property type="entry name" value="TRANSCRIPTIONAL REGULATORY PROTEIN"/>
    <property type="match status" value="1"/>
</dbReference>
<organism evidence="6 7">
    <name type="scientific">Noviherbaspirillum galbum</name>
    <dbReference type="NCBI Taxonomy" id="2709383"/>
    <lineage>
        <taxon>Bacteria</taxon>
        <taxon>Pseudomonadati</taxon>
        <taxon>Pseudomonadota</taxon>
        <taxon>Betaproteobacteria</taxon>
        <taxon>Burkholderiales</taxon>
        <taxon>Oxalobacteraceae</taxon>
        <taxon>Noviherbaspirillum</taxon>
    </lineage>
</organism>
<dbReference type="InterPro" id="IPR009057">
    <property type="entry name" value="Homeodomain-like_sf"/>
</dbReference>
<evidence type="ECO:0000259" key="5">
    <source>
        <dbReference type="PROSITE" id="PS50977"/>
    </source>
</evidence>
<comment type="caution">
    <text evidence="6">The sequence shown here is derived from an EMBL/GenBank/DDBJ whole genome shotgun (WGS) entry which is preliminary data.</text>
</comment>
<dbReference type="InterPro" id="IPR011075">
    <property type="entry name" value="TetR_C"/>
</dbReference>
<proteinExistence type="predicted"/>
<reference evidence="6 7" key="1">
    <citation type="submission" date="2020-02" db="EMBL/GenBank/DDBJ databases">
        <authorList>
            <person name="Kim M.K."/>
        </authorList>
    </citation>
    <scope>NUCLEOTIDE SEQUENCE [LARGE SCALE GENOMIC DNA]</scope>
    <source>
        <strain evidence="6 7">17J57-3</strain>
    </source>
</reference>
<evidence type="ECO:0000256" key="1">
    <source>
        <dbReference type="ARBA" id="ARBA00023015"/>
    </source>
</evidence>
<dbReference type="PANTHER" id="PTHR47506">
    <property type="entry name" value="TRANSCRIPTIONAL REGULATORY PROTEIN"/>
    <property type="match status" value="1"/>
</dbReference>
<evidence type="ECO:0000313" key="7">
    <source>
        <dbReference type="Proteomes" id="UP000482155"/>
    </source>
</evidence>
<dbReference type="RefSeq" id="WP_163959775.1">
    <property type="nucleotide sequence ID" value="NZ_JAAIVB010000003.1"/>
</dbReference>
<name>A0A6B3SFA9_9BURK</name>
<dbReference type="Gene3D" id="1.10.357.10">
    <property type="entry name" value="Tetracycline Repressor, domain 2"/>
    <property type="match status" value="1"/>
</dbReference>
<dbReference type="AlphaFoldDB" id="A0A6B3SFA9"/>
<gene>
    <name evidence="6" type="ORF">G3574_00440</name>
</gene>
<dbReference type="EMBL" id="JAAIVB010000003">
    <property type="protein sequence ID" value="NEX59534.1"/>
    <property type="molecule type" value="Genomic_DNA"/>
</dbReference>
<evidence type="ECO:0000313" key="6">
    <source>
        <dbReference type="EMBL" id="NEX59534.1"/>
    </source>
</evidence>
<evidence type="ECO:0000256" key="3">
    <source>
        <dbReference type="ARBA" id="ARBA00023163"/>
    </source>
</evidence>
<evidence type="ECO:0000256" key="2">
    <source>
        <dbReference type="ARBA" id="ARBA00023125"/>
    </source>
</evidence>
<dbReference type="InterPro" id="IPR036271">
    <property type="entry name" value="Tet_transcr_reg_TetR-rel_C_sf"/>
</dbReference>
<feature type="domain" description="HTH tetR-type" evidence="5">
    <location>
        <begin position="14"/>
        <end position="74"/>
    </location>
</feature>
<dbReference type="PRINTS" id="PR00455">
    <property type="entry name" value="HTHTETR"/>
</dbReference>
<dbReference type="SUPFAM" id="SSF46689">
    <property type="entry name" value="Homeodomain-like"/>
    <property type="match status" value="1"/>
</dbReference>
<dbReference type="Proteomes" id="UP000482155">
    <property type="component" value="Unassembled WGS sequence"/>
</dbReference>
<protein>
    <submittedName>
        <fullName evidence="6">TetR/AcrR family transcriptional regulator</fullName>
    </submittedName>
</protein>
<dbReference type="SUPFAM" id="SSF48498">
    <property type="entry name" value="Tetracyclin repressor-like, C-terminal domain"/>
    <property type="match status" value="1"/>
</dbReference>